<comment type="similarity">
    <text evidence="1">Belongs to the peptidase M16 family.</text>
</comment>
<feature type="signal peptide" evidence="2">
    <location>
        <begin position="1"/>
        <end position="41"/>
    </location>
</feature>
<evidence type="ECO:0000259" key="4">
    <source>
        <dbReference type="Pfam" id="PF05193"/>
    </source>
</evidence>
<evidence type="ECO:0000313" key="5">
    <source>
        <dbReference type="EMBL" id="ABO25447.1"/>
    </source>
</evidence>
<dbReference type="InterPro" id="IPR050361">
    <property type="entry name" value="MPP/UQCRC_Complex"/>
</dbReference>
<dbReference type="AlphaFoldDB" id="A3QIZ9"/>
<dbReference type="InterPro" id="IPR011249">
    <property type="entry name" value="Metalloenz_LuxS/M16"/>
</dbReference>
<evidence type="ECO:0000259" key="3">
    <source>
        <dbReference type="Pfam" id="PF00675"/>
    </source>
</evidence>
<protein>
    <submittedName>
        <fullName evidence="5">Peptidase M16 domain protein</fullName>
    </submittedName>
</protein>
<gene>
    <name evidence="5" type="ordered locus">Shew_3581</name>
</gene>
<feature type="chain" id="PRO_5002657051" evidence="2">
    <location>
        <begin position="42"/>
        <end position="461"/>
    </location>
</feature>
<sequence precursor="true">MPPDTEKNSICSRMRERQMMRKIIALCLSIGGILSSMGAQATQAEDIKSFTLDNGMKIMVLEDASIPNANMYLFWKVGSRNEVPGITGISHFFEHMMFNGSKKFGPKMFDRTMEAAGGANNAYTTENLTVYTDWFPANALETIFDLEADRIAHLDINPEMVESERGVVASERTTGLENSNWRTLQEEIKGAAFRAHPYSWSVIGHESDIAAWTQDDLVQYHKTYYAPNNAVVVIAGDVKLNEVKALANKYFAPIPAQTPPREVKTVEPLQKGERRVFVQKASVSTPNVMLAYHVPATSNQDYYALDLLSSILTTGNSSRLYQGLVEKQVAIEVETYMPMSFDPNLFYVMGVANPGITAQELESGMIGEINRIAREGVTQDELEKVKNIKLMNFYRAMETINGKANTLGTYELYFGSFDKLFNAPEAYNKVTPEDIQRVAQTYLRRANRTVAVLAATEESDQ</sequence>
<dbReference type="Proteomes" id="UP000001558">
    <property type="component" value="Chromosome"/>
</dbReference>
<dbReference type="eggNOG" id="COG0612">
    <property type="taxonomic scope" value="Bacteria"/>
</dbReference>
<evidence type="ECO:0000256" key="2">
    <source>
        <dbReference type="SAM" id="SignalP"/>
    </source>
</evidence>
<dbReference type="HOGENOM" id="CLU_009902_1_1_6"/>
<dbReference type="Pfam" id="PF05193">
    <property type="entry name" value="Peptidase_M16_C"/>
    <property type="match status" value="1"/>
</dbReference>
<evidence type="ECO:0000256" key="1">
    <source>
        <dbReference type="ARBA" id="ARBA00007261"/>
    </source>
</evidence>
<dbReference type="Gene3D" id="3.30.830.10">
    <property type="entry name" value="Metalloenzyme, LuxS/M16 peptidase-like"/>
    <property type="match status" value="2"/>
</dbReference>
<accession>A3QIZ9</accession>
<evidence type="ECO:0000313" key="6">
    <source>
        <dbReference type="Proteomes" id="UP000001558"/>
    </source>
</evidence>
<name>A3QIZ9_SHELP</name>
<dbReference type="Pfam" id="PF00675">
    <property type="entry name" value="Peptidase_M16"/>
    <property type="match status" value="1"/>
</dbReference>
<keyword evidence="6" id="KW-1185">Reference proteome</keyword>
<dbReference type="PANTHER" id="PTHR11851">
    <property type="entry name" value="METALLOPROTEASE"/>
    <property type="match status" value="1"/>
</dbReference>
<reference evidence="5 6" key="1">
    <citation type="submission" date="2007-03" db="EMBL/GenBank/DDBJ databases">
        <title>Complete sequence of Shewanella loihica PV-4.</title>
        <authorList>
            <consortium name="US DOE Joint Genome Institute"/>
            <person name="Copeland A."/>
            <person name="Lucas S."/>
            <person name="Lapidus A."/>
            <person name="Barry K."/>
            <person name="Detter J.C."/>
            <person name="Glavina del Rio T."/>
            <person name="Hammon N."/>
            <person name="Israni S."/>
            <person name="Dalin E."/>
            <person name="Tice H."/>
            <person name="Pitluck S."/>
            <person name="Chain P."/>
            <person name="Malfatti S."/>
            <person name="Shin M."/>
            <person name="Vergez L."/>
            <person name="Schmutz J."/>
            <person name="Larimer F."/>
            <person name="Land M."/>
            <person name="Hauser L."/>
            <person name="Kyrpides N."/>
            <person name="Mikhailova N."/>
            <person name="Romine M.F."/>
            <person name="Serres G."/>
            <person name="Fredrickson J."/>
            <person name="Tiedje J."/>
            <person name="Richardson P."/>
        </authorList>
    </citation>
    <scope>NUCLEOTIDE SEQUENCE [LARGE SCALE GENOMIC DNA]</scope>
    <source>
        <strain evidence="6">ATCC BAA-1088 / PV-4</strain>
    </source>
</reference>
<dbReference type="SUPFAM" id="SSF63411">
    <property type="entry name" value="LuxS/MPP-like metallohydrolase"/>
    <property type="match status" value="2"/>
</dbReference>
<feature type="domain" description="Peptidase M16 C-terminal" evidence="4">
    <location>
        <begin position="212"/>
        <end position="388"/>
    </location>
</feature>
<dbReference type="STRING" id="323850.Shew_3581"/>
<dbReference type="InterPro" id="IPR011765">
    <property type="entry name" value="Pept_M16_N"/>
</dbReference>
<dbReference type="InterPro" id="IPR007863">
    <property type="entry name" value="Peptidase_M16_C"/>
</dbReference>
<dbReference type="EMBL" id="CP000606">
    <property type="protein sequence ID" value="ABO25447.1"/>
    <property type="molecule type" value="Genomic_DNA"/>
</dbReference>
<dbReference type="KEGG" id="slo:Shew_3581"/>
<feature type="domain" description="Peptidase M16 N-terminal" evidence="3">
    <location>
        <begin position="61"/>
        <end position="203"/>
    </location>
</feature>
<keyword evidence="2" id="KW-0732">Signal</keyword>
<dbReference type="PANTHER" id="PTHR11851:SF49">
    <property type="entry name" value="MITOCHONDRIAL-PROCESSING PEPTIDASE SUBUNIT ALPHA"/>
    <property type="match status" value="1"/>
</dbReference>
<proteinExistence type="inferred from homology"/>
<dbReference type="GO" id="GO:0046872">
    <property type="term" value="F:metal ion binding"/>
    <property type="evidence" value="ECO:0007669"/>
    <property type="project" value="InterPro"/>
</dbReference>
<organism evidence="5 6">
    <name type="scientific">Shewanella loihica (strain ATCC BAA-1088 / PV-4)</name>
    <dbReference type="NCBI Taxonomy" id="323850"/>
    <lineage>
        <taxon>Bacteria</taxon>
        <taxon>Pseudomonadati</taxon>
        <taxon>Pseudomonadota</taxon>
        <taxon>Gammaproteobacteria</taxon>
        <taxon>Alteromonadales</taxon>
        <taxon>Shewanellaceae</taxon>
        <taxon>Shewanella</taxon>
    </lineage>
</organism>